<dbReference type="InterPro" id="IPR052091">
    <property type="entry name" value="Beta-ala_Activ/Resist"/>
</dbReference>
<dbReference type="InterPro" id="IPR015943">
    <property type="entry name" value="WD40/YVTN_repeat-like_dom_sf"/>
</dbReference>
<evidence type="ECO:0000256" key="1">
    <source>
        <dbReference type="ARBA" id="ARBA00006432"/>
    </source>
</evidence>
<gene>
    <name evidence="6" type="primary">aasdh</name>
</gene>
<dbReference type="Gene3D" id="1.10.1200.10">
    <property type="entry name" value="ACP-like"/>
    <property type="match status" value="1"/>
</dbReference>
<evidence type="ECO:0000259" key="4">
    <source>
        <dbReference type="PROSITE" id="PS50075"/>
    </source>
</evidence>
<feature type="domain" description="Carrier" evidence="4">
    <location>
        <begin position="580"/>
        <end position="656"/>
    </location>
</feature>
<dbReference type="SUPFAM" id="SSF47336">
    <property type="entry name" value="ACP-like"/>
    <property type="match status" value="1"/>
</dbReference>
<evidence type="ECO:0000313" key="6">
    <source>
        <dbReference type="RefSeq" id="XP_030627989.1"/>
    </source>
</evidence>
<dbReference type="SMART" id="SM00564">
    <property type="entry name" value="PQQ"/>
    <property type="match status" value="7"/>
</dbReference>
<dbReference type="InterPro" id="IPR042099">
    <property type="entry name" value="ANL_N_sf"/>
</dbReference>
<dbReference type="GO" id="GO:0043041">
    <property type="term" value="P:amino acid activation for nonribosomal peptide biosynthetic process"/>
    <property type="evidence" value="ECO:0007669"/>
    <property type="project" value="TreeGrafter"/>
</dbReference>
<keyword evidence="2" id="KW-0443">Lipid metabolism</keyword>
<dbReference type="InterPro" id="IPR000873">
    <property type="entry name" value="AMP-dep_synth/lig_dom"/>
</dbReference>
<comment type="similarity">
    <text evidence="1">Belongs to the ATP-dependent AMP-binding enzyme family.</text>
</comment>
<keyword evidence="5" id="KW-1185">Reference proteome</keyword>
<dbReference type="FunCoup" id="A0A6J2V6P6">
    <property type="interactions" value="702"/>
</dbReference>
<dbReference type="Gene3D" id="3.30.300.30">
    <property type="match status" value="1"/>
</dbReference>
<dbReference type="InterPro" id="IPR002372">
    <property type="entry name" value="PQQ_rpt_dom"/>
</dbReference>
<dbReference type="GO" id="GO:0006629">
    <property type="term" value="P:lipid metabolic process"/>
    <property type="evidence" value="ECO:0007669"/>
    <property type="project" value="UniProtKB-KW"/>
</dbReference>
<protein>
    <submittedName>
        <fullName evidence="6">Beta-alanine-activating enzyme</fullName>
    </submittedName>
</protein>
<dbReference type="OrthoDB" id="408177at2759"/>
<name>A0A6J2V6P6_CHACN</name>
<dbReference type="AlphaFoldDB" id="A0A6J2V6P6"/>
<dbReference type="InterPro" id="IPR036736">
    <property type="entry name" value="ACP-like_sf"/>
</dbReference>
<dbReference type="PANTHER" id="PTHR44394:SF1">
    <property type="entry name" value="BETA-ALANINE-ACTIVATING ENZYME"/>
    <property type="match status" value="1"/>
</dbReference>
<dbReference type="InterPro" id="IPR018391">
    <property type="entry name" value="PQQ_b-propeller_rpt"/>
</dbReference>
<dbReference type="GeneID" id="115810201"/>
<dbReference type="Gene3D" id="3.40.50.12780">
    <property type="entry name" value="N-terminal domain of ligase-like"/>
    <property type="match status" value="1"/>
</dbReference>
<dbReference type="Gene3D" id="2.40.10.480">
    <property type="match status" value="1"/>
</dbReference>
<accession>A0A6J2V6P6</accession>
<dbReference type="Pfam" id="PF13570">
    <property type="entry name" value="Beta-prop_ACSF4"/>
    <property type="match status" value="1"/>
</dbReference>
<reference evidence="6" key="1">
    <citation type="submission" date="2025-08" db="UniProtKB">
        <authorList>
            <consortium name="RefSeq"/>
        </authorList>
    </citation>
    <scope>IDENTIFICATION</scope>
</reference>
<dbReference type="SUPFAM" id="SSF56801">
    <property type="entry name" value="Acetyl-CoA synthetase-like"/>
    <property type="match status" value="1"/>
</dbReference>
<evidence type="ECO:0000313" key="5">
    <source>
        <dbReference type="Proteomes" id="UP000504632"/>
    </source>
</evidence>
<dbReference type="PANTHER" id="PTHR44394">
    <property type="entry name" value="BETA-ALANINE-ACTIVATING ENZYME"/>
    <property type="match status" value="1"/>
</dbReference>
<dbReference type="InterPro" id="IPR020845">
    <property type="entry name" value="AMP-binding_CS"/>
</dbReference>
<dbReference type="Gene3D" id="2.130.10.10">
    <property type="entry name" value="YVTN repeat-like/Quinoprotein amine dehydrogenase"/>
    <property type="match status" value="2"/>
</dbReference>
<dbReference type="InterPro" id="IPR009081">
    <property type="entry name" value="PP-bd_ACP"/>
</dbReference>
<sequence>MEVRGLHELVHDASLRYGSSLAVMFYSSTGASSSLTYEELISSANRLTTLLRENVVLSEHTIGLYCQSDMNLPVWILGILQLPAAYVPLNPDSPPLLTLRIMERCDLTFCVIQSDLFQRFQSDFSHHLSIALCATWSVQRLILVRIKKESSSLQSNSEALQTTKSAETDQGTTLQPDMSLTQKGHQRELLAYVLHTSGTTGNPKIVKVPHKCIVPNILHLRSLFQMAKDDVVFLASPLTFDPSVVEIFLALSSGACLLIVPSTMKKTPNRLAQVLFTHYKTTVLQATPTLLRRFGRNILREKVLCADSSLRVLALGGEVCPSPSLLRNWRQEGNKTQIYNLYGTTEVSCWACYHRIPDSLLCTADRTHTSVPLGEPLLDTAVEVRDENGCRVTEGEGQVFIGGVDRVCLLDDELIITPGTMRSTGDWVKIKDSQMHYLGRRDRLIKRHGQRVNLDTVQQLVENLPMVESCVVGLHESRRLVAFVVPLSGHPSSSEDNRTVSSSAYMHGSKDFIYSNKAIVREVLQSLSKLLASHSIPDTILLVPFLPLTSHGKVDIGKLMKMYERHRDVPVNPSDWKDMDTVKEKLQTLWKEALGLSEDVEITADTQFLLSGGDSLQAVRLYEDISNATGMTSTGLLEAILEGCFTDVLHHVTKVMCSLEQDAVVPPPAKRKHEGTVVPLKRQAINPASTMAKKRTPGSAVPSEKRILETVVVRRAGQIMEIMGCSQSISDMVEPKVIREETLTSHSDLHFHPGQVVRDQEVQQMGASVDSQALDLRVLWSSDTGRCVDASAVLLVECEKHLTSGQTRVTAFIGSHSHRLQALHLTSGEIKWERILGDRLESSATVTKCGTLVVVGCYDKQVYFLHVDSGKTWWTFETGDAVKSSPAVDPETGLVMLGSHDGHIYALEPQVKQCAWKHHCGGGAVFSSPCIHSSLRHLYTATLGGKLLCLSPGSGALLWTHSSGSPFFSSPSCSASCVSIGSVNGNIYGFSHAGEMLWQFFTNGPVFSSPSTFAFSQRVVCGSHDGCVYCLSCTDGALLWRFATTGKVFSSPFVFDGSPWGFKTLVAFSSTDGAVWVLDGENGTLKASLSLPGELFSSPVVWGHTLVVGCRNDYVYAIELTKRRESPRGSMVG</sequence>
<dbReference type="Pfam" id="PF00550">
    <property type="entry name" value="PP-binding"/>
    <property type="match status" value="1"/>
</dbReference>
<dbReference type="Pfam" id="PF00501">
    <property type="entry name" value="AMP-binding"/>
    <property type="match status" value="1"/>
</dbReference>
<feature type="region of interest" description="Disordered" evidence="3">
    <location>
        <begin position="157"/>
        <end position="177"/>
    </location>
</feature>
<dbReference type="InParanoid" id="A0A6J2V6P6"/>
<dbReference type="CDD" id="cd17654">
    <property type="entry name" value="A_NRPS_acs4"/>
    <property type="match status" value="1"/>
</dbReference>
<dbReference type="PROSITE" id="PS50075">
    <property type="entry name" value="CARRIER"/>
    <property type="match status" value="1"/>
</dbReference>
<evidence type="ECO:0000256" key="3">
    <source>
        <dbReference type="SAM" id="MobiDB-lite"/>
    </source>
</evidence>
<dbReference type="InterPro" id="IPR048005">
    <property type="entry name" value="AASDH_AMP"/>
</dbReference>
<dbReference type="CTD" id="132949"/>
<dbReference type="PROSITE" id="PS00455">
    <property type="entry name" value="AMP_BINDING"/>
    <property type="match status" value="1"/>
</dbReference>
<proteinExistence type="inferred from homology"/>
<dbReference type="Gene3D" id="2.40.128.630">
    <property type="match status" value="1"/>
</dbReference>
<dbReference type="RefSeq" id="XP_030627989.1">
    <property type="nucleotide sequence ID" value="XM_030772129.1"/>
</dbReference>
<dbReference type="InterPro" id="IPR011047">
    <property type="entry name" value="Quinoprotein_ADH-like_sf"/>
</dbReference>
<dbReference type="InterPro" id="IPR045851">
    <property type="entry name" value="AMP-bd_C_sf"/>
</dbReference>
<organism evidence="5 6">
    <name type="scientific">Chanos chanos</name>
    <name type="common">Milkfish</name>
    <name type="synonym">Mugil chanos</name>
    <dbReference type="NCBI Taxonomy" id="29144"/>
    <lineage>
        <taxon>Eukaryota</taxon>
        <taxon>Metazoa</taxon>
        <taxon>Chordata</taxon>
        <taxon>Craniata</taxon>
        <taxon>Vertebrata</taxon>
        <taxon>Euteleostomi</taxon>
        <taxon>Actinopterygii</taxon>
        <taxon>Neopterygii</taxon>
        <taxon>Teleostei</taxon>
        <taxon>Ostariophysi</taxon>
        <taxon>Gonorynchiformes</taxon>
        <taxon>Chanidae</taxon>
        <taxon>Chanos</taxon>
    </lineage>
</organism>
<dbReference type="Proteomes" id="UP000504632">
    <property type="component" value="Chromosome 4"/>
</dbReference>
<dbReference type="SUPFAM" id="SSF50998">
    <property type="entry name" value="Quinoprotein alcohol dehydrogenase-like"/>
    <property type="match status" value="1"/>
</dbReference>
<evidence type="ECO:0000256" key="2">
    <source>
        <dbReference type="ARBA" id="ARBA00023098"/>
    </source>
</evidence>